<gene>
    <name evidence="3" type="ORF">SAMN05444272_3846</name>
</gene>
<proteinExistence type="predicted"/>
<protein>
    <submittedName>
        <fullName evidence="3">Putative tricarboxylic transport membrane protein</fullName>
    </submittedName>
</protein>
<feature type="transmembrane region" description="Helical" evidence="1">
    <location>
        <begin position="423"/>
        <end position="445"/>
    </location>
</feature>
<evidence type="ECO:0000259" key="2">
    <source>
        <dbReference type="Pfam" id="PF01970"/>
    </source>
</evidence>
<evidence type="ECO:0000256" key="1">
    <source>
        <dbReference type="SAM" id="Phobius"/>
    </source>
</evidence>
<organism evidence="3 4">
    <name type="scientific">Roseibium suaedae</name>
    <dbReference type="NCBI Taxonomy" id="735517"/>
    <lineage>
        <taxon>Bacteria</taxon>
        <taxon>Pseudomonadati</taxon>
        <taxon>Pseudomonadota</taxon>
        <taxon>Alphaproteobacteria</taxon>
        <taxon>Hyphomicrobiales</taxon>
        <taxon>Stappiaceae</taxon>
        <taxon>Roseibium</taxon>
    </lineage>
</organism>
<feature type="transmembrane region" description="Helical" evidence="1">
    <location>
        <begin position="389"/>
        <end position="416"/>
    </location>
</feature>
<feature type="domain" description="DUF112" evidence="2">
    <location>
        <begin position="19"/>
        <end position="437"/>
    </location>
</feature>
<dbReference type="Pfam" id="PF01970">
    <property type="entry name" value="TctA"/>
    <property type="match status" value="1"/>
</dbReference>
<feature type="transmembrane region" description="Helical" evidence="1">
    <location>
        <begin position="12"/>
        <end position="34"/>
    </location>
</feature>
<dbReference type="STRING" id="735517.SAMN05444272_3846"/>
<feature type="transmembrane region" description="Helical" evidence="1">
    <location>
        <begin position="105"/>
        <end position="129"/>
    </location>
</feature>
<keyword evidence="1" id="KW-1133">Transmembrane helix</keyword>
<keyword evidence="4" id="KW-1185">Reference proteome</keyword>
<dbReference type="OrthoDB" id="9791872at2"/>
<feature type="transmembrane region" description="Helical" evidence="1">
    <location>
        <begin position="165"/>
        <end position="182"/>
    </location>
</feature>
<feature type="transmembrane region" description="Helical" evidence="1">
    <location>
        <begin position="326"/>
        <end position="347"/>
    </location>
</feature>
<accession>A0A1M7NMM3</accession>
<feature type="transmembrane region" description="Helical" evidence="1">
    <location>
        <begin position="202"/>
        <end position="221"/>
    </location>
</feature>
<feature type="transmembrane region" description="Helical" evidence="1">
    <location>
        <begin position="257"/>
        <end position="281"/>
    </location>
</feature>
<evidence type="ECO:0000313" key="3">
    <source>
        <dbReference type="EMBL" id="SHN05013.1"/>
    </source>
</evidence>
<keyword evidence="1" id="KW-0812">Transmembrane</keyword>
<dbReference type="Proteomes" id="UP000186002">
    <property type="component" value="Unassembled WGS sequence"/>
</dbReference>
<dbReference type="EMBL" id="FRBW01000005">
    <property type="protein sequence ID" value="SHN05013.1"/>
    <property type="molecule type" value="Genomic_DNA"/>
</dbReference>
<reference evidence="3 4" key="1">
    <citation type="submission" date="2016-11" db="EMBL/GenBank/DDBJ databases">
        <authorList>
            <person name="Jaros S."/>
            <person name="Januszkiewicz K."/>
            <person name="Wedrychowicz H."/>
        </authorList>
    </citation>
    <scope>NUCLEOTIDE SEQUENCE [LARGE SCALE GENOMIC DNA]</scope>
    <source>
        <strain evidence="3 4">DSM 22153</strain>
    </source>
</reference>
<name>A0A1M7NMM3_9HYPH</name>
<dbReference type="AlphaFoldDB" id="A0A1M7NMM3"/>
<keyword evidence="1" id="KW-0472">Membrane</keyword>
<dbReference type="RefSeq" id="WP_073014979.1">
    <property type="nucleotide sequence ID" value="NZ_FRBW01000005.1"/>
</dbReference>
<dbReference type="PANTHER" id="PTHR35342">
    <property type="entry name" value="TRICARBOXYLIC TRANSPORT PROTEIN"/>
    <property type="match status" value="1"/>
</dbReference>
<dbReference type="PANTHER" id="PTHR35342:SF5">
    <property type="entry name" value="TRICARBOXYLIC TRANSPORT PROTEIN"/>
    <property type="match status" value="1"/>
</dbReference>
<feature type="transmembrane region" description="Helical" evidence="1">
    <location>
        <begin position="468"/>
        <end position="488"/>
    </location>
</feature>
<dbReference type="InterPro" id="IPR002823">
    <property type="entry name" value="DUF112_TM"/>
</dbReference>
<feature type="transmembrane region" description="Helical" evidence="1">
    <location>
        <begin position="135"/>
        <end position="158"/>
    </location>
</feature>
<evidence type="ECO:0000313" key="4">
    <source>
        <dbReference type="Proteomes" id="UP000186002"/>
    </source>
</evidence>
<sequence>MFDMLLNGLGLVASLSTVILVGAGLVIGLLVGALPGLGPLMGIILLLPYAITFPPVQAMGFLIAIYVGGSCGGAISAILLRIPGTPLAAATLFDGYPMAQKGRAADAIGIAISASAIGGAFGGLILILFSPSLAAFAAGFGPPEYALLAITGLTAIAAVSDQSMLKGLIAGAAGLLLATIGTDEFTAAERFTFGLFELSNGFNIVAIVVGLFAISEMSSLLTGDDLLKRPELSVARPGFRSAFLVLKRWPNLLRSSTIGACVGALPGAGGVISSFTAYAVAKTFAKPEERYGEGAEGGIVASESANNATAGGALVPTLALGIPGDAATAVLIGALLILGVFPGPTLFAQHSDIVGGIFLVYMLANVALFVVGILMTPLFVYVLRLRKVILIPTVLLLCAIGTFAVGSSIFDLWVMFAFGFVGLILRAGGYPLAPMVIGVILGPLLENNVRRSLLLSNDGLQIFIERPVSATLLFINVALLICVAVFALRRLTAGRKPDILQGSA</sequence>
<feature type="transmembrane region" description="Helical" evidence="1">
    <location>
        <begin position="359"/>
        <end position="383"/>
    </location>
</feature>